<dbReference type="EMBL" id="BKCP01009181">
    <property type="protein sequence ID" value="GER50268.1"/>
    <property type="molecule type" value="Genomic_DNA"/>
</dbReference>
<dbReference type="AlphaFoldDB" id="A0A5A7QYV8"/>
<name>A0A5A7QYV8_STRAF</name>
<feature type="region of interest" description="Disordered" evidence="1">
    <location>
        <begin position="255"/>
        <end position="296"/>
    </location>
</feature>
<feature type="region of interest" description="Disordered" evidence="1">
    <location>
        <begin position="342"/>
        <end position="365"/>
    </location>
</feature>
<sequence>MRIGICKVQNFSVLFFCPPKAVEQLLKQSEDTQFVQLYAHCRSEFEPHCDTSYISFGQASPHGRQIWEEPLPEEDLQSPLNSDLTGKFRARRLPEGKKENSSPSKWNSAREIIAGGDFVKLDAARWRSAFLDGITPANDTSIGALNPTGNREIGRAIDVKLTGKRAGQTVRTGYGDFVLKIQTFPPTDDSRVNPFENATDQKTLRFWEKSPQLNSEPAEIDWICPSKGLAQAAEVVVAGADFQVFGAPRTQYRAHGDEARAAPAEGPARTHLETADEAVSAGQAEERRERRRAADDGGVGAVAAGDVGAVGFQAAEGGTALAVGYGDGGHRAEAVNLPAEHAGEEEQENHQLLPVGEKGSAFPWV</sequence>
<organism evidence="2 3">
    <name type="scientific">Striga asiatica</name>
    <name type="common">Asiatic witchweed</name>
    <name type="synonym">Buchnera asiatica</name>
    <dbReference type="NCBI Taxonomy" id="4170"/>
    <lineage>
        <taxon>Eukaryota</taxon>
        <taxon>Viridiplantae</taxon>
        <taxon>Streptophyta</taxon>
        <taxon>Embryophyta</taxon>
        <taxon>Tracheophyta</taxon>
        <taxon>Spermatophyta</taxon>
        <taxon>Magnoliopsida</taxon>
        <taxon>eudicotyledons</taxon>
        <taxon>Gunneridae</taxon>
        <taxon>Pentapetalae</taxon>
        <taxon>asterids</taxon>
        <taxon>lamiids</taxon>
        <taxon>Lamiales</taxon>
        <taxon>Orobanchaceae</taxon>
        <taxon>Buchnereae</taxon>
        <taxon>Striga</taxon>
    </lineage>
</organism>
<feature type="region of interest" description="Disordered" evidence="1">
    <location>
        <begin position="87"/>
        <end position="106"/>
    </location>
</feature>
<keyword evidence="3" id="KW-1185">Reference proteome</keyword>
<dbReference type="Proteomes" id="UP000325081">
    <property type="component" value="Unassembled WGS sequence"/>
</dbReference>
<accession>A0A5A7QYV8</accession>
<comment type="caution">
    <text evidence="2">The sequence shown here is derived from an EMBL/GenBank/DDBJ whole genome shotgun (WGS) entry which is preliminary data.</text>
</comment>
<reference evidence="3" key="1">
    <citation type="journal article" date="2019" name="Curr. Biol.">
        <title>Genome Sequence of Striga asiatica Provides Insight into the Evolution of Plant Parasitism.</title>
        <authorList>
            <person name="Yoshida S."/>
            <person name="Kim S."/>
            <person name="Wafula E.K."/>
            <person name="Tanskanen J."/>
            <person name="Kim Y.M."/>
            <person name="Honaas L."/>
            <person name="Yang Z."/>
            <person name="Spallek T."/>
            <person name="Conn C.E."/>
            <person name="Ichihashi Y."/>
            <person name="Cheong K."/>
            <person name="Cui S."/>
            <person name="Der J.P."/>
            <person name="Gundlach H."/>
            <person name="Jiao Y."/>
            <person name="Hori C."/>
            <person name="Ishida J.K."/>
            <person name="Kasahara H."/>
            <person name="Kiba T."/>
            <person name="Kim M.S."/>
            <person name="Koo N."/>
            <person name="Laohavisit A."/>
            <person name="Lee Y.H."/>
            <person name="Lumba S."/>
            <person name="McCourt P."/>
            <person name="Mortimer J.C."/>
            <person name="Mutuku J.M."/>
            <person name="Nomura T."/>
            <person name="Sasaki-Sekimoto Y."/>
            <person name="Seto Y."/>
            <person name="Wang Y."/>
            <person name="Wakatake T."/>
            <person name="Sakakibara H."/>
            <person name="Demura T."/>
            <person name="Yamaguchi S."/>
            <person name="Yoneyama K."/>
            <person name="Manabe R.I."/>
            <person name="Nelson D.C."/>
            <person name="Schulman A.H."/>
            <person name="Timko M.P."/>
            <person name="dePamphilis C.W."/>
            <person name="Choi D."/>
            <person name="Shirasu K."/>
        </authorList>
    </citation>
    <scope>NUCLEOTIDE SEQUENCE [LARGE SCALE GENOMIC DNA]</scope>
    <source>
        <strain evidence="3">cv. UVA1</strain>
    </source>
</reference>
<gene>
    <name evidence="2" type="ORF">STAS_27566</name>
</gene>
<protein>
    <submittedName>
        <fullName evidence="2">Methionine--tRNA ligase</fullName>
    </submittedName>
</protein>
<dbReference type="GO" id="GO:0016874">
    <property type="term" value="F:ligase activity"/>
    <property type="evidence" value="ECO:0007669"/>
    <property type="project" value="UniProtKB-KW"/>
</dbReference>
<evidence type="ECO:0000313" key="3">
    <source>
        <dbReference type="Proteomes" id="UP000325081"/>
    </source>
</evidence>
<proteinExistence type="predicted"/>
<keyword evidence="2" id="KW-0436">Ligase</keyword>
<evidence type="ECO:0000313" key="2">
    <source>
        <dbReference type="EMBL" id="GER50268.1"/>
    </source>
</evidence>
<evidence type="ECO:0000256" key="1">
    <source>
        <dbReference type="SAM" id="MobiDB-lite"/>
    </source>
</evidence>
<feature type="compositionally biased region" description="Basic and acidic residues" evidence="1">
    <location>
        <begin position="284"/>
        <end position="295"/>
    </location>
</feature>